<sequence length="195" mass="20774">MALRRKLQSACRMPVLFCPMCGGTVDSYGDRAFVCSCSGNRVVRHNRVRDSACEDAARGHMGPKKEAPSVLQERPRDDRAPPSGGGGEAPGLAARSRRRPVDVFFLGALGGAPAAPDFACASGLRADVMRDAAANPDCVLSAYEEAPGETVFLVIESHSGGWGKTARQILDAMARRVSACWRVEAEAEVESLRIA</sequence>
<name>A0ABN9WLF0_9DINO</name>
<evidence type="ECO:0000256" key="1">
    <source>
        <dbReference type="SAM" id="MobiDB-lite"/>
    </source>
</evidence>
<protein>
    <submittedName>
        <fullName evidence="2">Uncharacterized protein</fullName>
    </submittedName>
</protein>
<organism evidence="2 3">
    <name type="scientific">Prorocentrum cordatum</name>
    <dbReference type="NCBI Taxonomy" id="2364126"/>
    <lineage>
        <taxon>Eukaryota</taxon>
        <taxon>Sar</taxon>
        <taxon>Alveolata</taxon>
        <taxon>Dinophyceae</taxon>
        <taxon>Prorocentrales</taxon>
        <taxon>Prorocentraceae</taxon>
        <taxon>Prorocentrum</taxon>
    </lineage>
</organism>
<evidence type="ECO:0000313" key="3">
    <source>
        <dbReference type="Proteomes" id="UP001189429"/>
    </source>
</evidence>
<feature type="region of interest" description="Disordered" evidence="1">
    <location>
        <begin position="54"/>
        <end position="95"/>
    </location>
</feature>
<dbReference type="EMBL" id="CAUYUJ010018720">
    <property type="protein sequence ID" value="CAK0885813.1"/>
    <property type="molecule type" value="Genomic_DNA"/>
</dbReference>
<dbReference type="Proteomes" id="UP001189429">
    <property type="component" value="Unassembled WGS sequence"/>
</dbReference>
<gene>
    <name evidence="2" type="ORF">PCOR1329_LOCUS67314</name>
</gene>
<evidence type="ECO:0000313" key="2">
    <source>
        <dbReference type="EMBL" id="CAK0885813.1"/>
    </source>
</evidence>
<feature type="compositionally biased region" description="Basic and acidic residues" evidence="1">
    <location>
        <begin position="54"/>
        <end position="80"/>
    </location>
</feature>
<comment type="caution">
    <text evidence="2">The sequence shown here is derived from an EMBL/GenBank/DDBJ whole genome shotgun (WGS) entry which is preliminary data.</text>
</comment>
<keyword evidence="3" id="KW-1185">Reference proteome</keyword>
<accession>A0ABN9WLF0</accession>
<reference evidence="2" key="1">
    <citation type="submission" date="2023-10" db="EMBL/GenBank/DDBJ databases">
        <authorList>
            <person name="Chen Y."/>
            <person name="Shah S."/>
            <person name="Dougan E. K."/>
            <person name="Thang M."/>
            <person name="Chan C."/>
        </authorList>
    </citation>
    <scope>NUCLEOTIDE SEQUENCE [LARGE SCALE GENOMIC DNA]</scope>
</reference>
<proteinExistence type="predicted"/>